<gene>
    <name evidence="1" type="ORF">H8S62_03855</name>
</gene>
<dbReference type="Proteomes" id="UP000607645">
    <property type="component" value="Unassembled WGS sequence"/>
</dbReference>
<proteinExistence type="predicted"/>
<dbReference type="EMBL" id="JACOPQ010000002">
    <property type="protein sequence ID" value="MBC5736144.1"/>
    <property type="molecule type" value="Genomic_DNA"/>
</dbReference>
<comment type="caution">
    <text evidence="1">The sequence shown here is derived from an EMBL/GenBank/DDBJ whole genome shotgun (WGS) entry which is preliminary data.</text>
</comment>
<dbReference type="RefSeq" id="WP_155152243.1">
    <property type="nucleotide sequence ID" value="NZ_JACOPQ010000002.1"/>
</dbReference>
<evidence type="ECO:0000313" key="1">
    <source>
        <dbReference type="EMBL" id="MBC5736144.1"/>
    </source>
</evidence>
<dbReference type="AlphaFoldDB" id="A0A8J6MCC5"/>
<evidence type="ECO:0000313" key="2">
    <source>
        <dbReference type="Proteomes" id="UP000607645"/>
    </source>
</evidence>
<reference evidence="1" key="1">
    <citation type="submission" date="2020-08" db="EMBL/GenBank/DDBJ databases">
        <title>Genome public.</title>
        <authorList>
            <person name="Liu C."/>
            <person name="Sun Q."/>
        </authorList>
    </citation>
    <scope>NUCLEOTIDE SEQUENCE</scope>
    <source>
        <strain evidence="1">NSJ-52</strain>
    </source>
</reference>
<name>A0A8J6MCC5_9FIRM</name>
<protein>
    <submittedName>
        <fullName evidence="1">Uncharacterized protein</fullName>
    </submittedName>
</protein>
<keyword evidence="2" id="KW-1185">Reference proteome</keyword>
<accession>A0A8J6MCC5</accession>
<organism evidence="1 2">
    <name type="scientific">Lawsonibacter faecis</name>
    <dbReference type="NCBI Taxonomy" id="2763052"/>
    <lineage>
        <taxon>Bacteria</taxon>
        <taxon>Bacillati</taxon>
        <taxon>Bacillota</taxon>
        <taxon>Clostridia</taxon>
        <taxon>Eubacteriales</taxon>
        <taxon>Oscillospiraceae</taxon>
        <taxon>Lawsonibacter</taxon>
    </lineage>
</organism>
<sequence length="144" mass="15771">MSTTAQEVFETAMHLMDEVNESTGKADASDTKEYKNRAIPILNILRVECFPASDTYKAEPGKRPVCPRIEEFESPIGLDDGICQGVLPYGLAAHLLLDENPDVAGYFSQRYEELLAAAGRGLPAGSEDITDLYGGIELGQFARW</sequence>